<evidence type="ECO:0000313" key="1">
    <source>
        <dbReference type="EMBL" id="GAH48477.1"/>
    </source>
</evidence>
<dbReference type="NCBIfam" id="NF041539">
    <property type="entry name" value="choice_anch_R"/>
    <property type="match status" value="1"/>
</dbReference>
<proteinExistence type="predicted"/>
<comment type="caution">
    <text evidence="1">The sequence shown here is derived from an EMBL/GenBank/DDBJ whole genome shotgun (WGS) entry which is preliminary data.</text>
</comment>
<feature type="non-terminal residue" evidence="1">
    <location>
        <position position="176"/>
    </location>
</feature>
<gene>
    <name evidence="1" type="ORF">S03H2_31393</name>
</gene>
<evidence type="ECO:0008006" key="2">
    <source>
        <dbReference type="Google" id="ProtNLM"/>
    </source>
</evidence>
<dbReference type="AlphaFoldDB" id="X1FU21"/>
<organism evidence="1">
    <name type="scientific">marine sediment metagenome</name>
    <dbReference type="NCBI Taxonomy" id="412755"/>
    <lineage>
        <taxon>unclassified sequences</taxon>
        <taxon>metagenomes</taxon>
        <taxon>ecological metagenomes</taxon>
    </lineage>
</organism>
<sequence>MTLCERYNTGEDYQWGSWDGNWSAQTFTIGNTGANVDHRITSVKLRLYRIGSPGTGTVAIYTTDGNGKPDEVTSATVNYNFNNLGTNTSGAWVEFTFSSPVMLSPSTKYAIVISAPNGNYENSIWWKADTESPSYTGGDGYYSSNSGGSWTLAESPAADLMFETYTDLYYKDLNEE</sequence>
<name>X1FU21_9ZZZZ</name>
<accession>X1FU21</accession>
<dbReference type="EMBL" id="BARU01019033">
    <property type="protein sequence ID" value="GAH48477.1"/>
    <property type="molecule type" value="Genomic_DNA"/>
</dbReference>
<protein>
    <recommendedName>
        <fullName evidence="2">DUF4082 domain-containing protein</fullName>
    </recommendedName>
</protein>
<reference evidence="1" key="1">
    <citation type="journal article" date="2014" name="Front. Microbiol.">
        <title>High frequency of phylogenetically diverse reductive dehalogenase-homologous genes in deep subseafloor sedimentary metagenomes.</title>
        <authorList>
            <person name="Kawai M."/>
            <person name="Futagami T."/>
            <person name="Toyoda A."/>
            <person name="Takaki Y."/>
            <person name="Nishi S."/>
            <person name="Hori S."/>
            <person name="Arai W."/>
            <person name="Tsubouchi T."/>
            <person name="Morono Y."/>
            <person name="Uchiyama I."/>
            <person name="Ito T."/>
            <person name="Fujiyama A."/>
            <person name="Inagaki F."/>
            <person name="Takami H."/>
        </authorList>
    </citation>
    <scope>NUCLEOTIDE SEQUENCE</scope>
    <source>
        <strain evidence="1">Expedition CK06-06</strain>
    </source>
</reference>